<dbReference type="EMBL" id="FQXV01000009">
    <property type="protein sequence ID" value="SHI12838.1"/>
    <property type="molecule type" value="Genomic_DNA"/>
</dbReference>
<keyword evidence="3" id="KW-0288">FMN</keyword>
<evidence type="ECO:0000256" key="4">
    <source>
        <dbReference type="ARBA" id="ARBA00022857"/>
    </source>
</evidence>
<keyword evidence="5" id="KW-0560">Oxidoreductase</keyword>
<dbReference type="GO" id="GO:0003959">
    <property type="term" value="F:NADPH dehydrogenase activity"/>
    <property type="evidence" value="ECO:0007669"/>
    <property type="project" value="InterPro"/>
</dbReference>
<feature type="domain" description="NADH:flavin oxidoreductase/NADH oxidase N-terminal" evidence="6">
    <location>
        <begin position="108"/>
        <end position="292"/>
    </location>
</feature>
<reference evidence="7 8" key="1">
    <citation type="submission" date="2016-11" db="EMBL/GenBank/DDBJ databases">
        <authorList>
            <person name="Jaros S."/>
            <person name="Januszkiewicz K."/>
            <person name="Wedrychowicz H."/>
        </authorList>
    </citation>
    <scope>NUCLEOTIDE SEQUENCE [LARGE SCALE GENOMIC DNA]</scope>
    <source>
        <strain evidence="7 8">DSM 10068</strain>
    </source>
</reference>
<dbReference type="GO" id="GO:0050661">
    <property type="term" value="F:NADP binding"/>
    <property type="evidence" value="ECO:0007669"/>
    <property type="project" value="InterPro"/>
</dbReference>
<evidence type="ECO:0000313" key="7">
    <source>
        <dbReference type="EMBL" id="SHI12838.1"/>
    </source>
</evidence>
<comment type="cofactor">
    <cofactor evidence="1">
        <name>FMN</name>
        <dbReference type="ChEBI" id="CHEBI:58210"/>
    </cofactor>
</comment>
<name>A0A1M5YLR7_9FIRM</name>
<keyword evidence="4" id="KW-0521">NADP</keyword>
<evidence type="ECO:0000256" key="2">
    <source>
        <dbReference type="ARBA" id="ARBA00022630"/>
    </source>
</evidence>
<dbReference type="InterPro" id="IPR013785">
    <property type="entry name" value="Aldolase_TIM"/>
</dbReference>
<dbReference type="GO" id="GO:0010181">
    <property type="term" value="F:FMN binding"/>
    <property type="evidence" value="ECO:0007669"/>
    <property type="project" value="InterPro"/>
</dbReference>
<feature type="domain" description="NADH:flavin oxidoreductase/NADH oxidase N-terminal" evidence="6">
    <location>
        <begin position="10"/>
        <end position="102"/>
    </location>
</feature>
<keyword evidence="8" id="KW-1185">Reference proteome</keyword>
<evidence type="ECO:0000256" key="1">
    <source>
        <dbReference type="ARBA" id="ARBA00001917"/>
    </source>
</evidence>
<dbReference type="SUPFAM" id="SSF51395">
    <property type="entry name" value="FMN-linked oxidoreductases"/>
    <property type="match status" value="1"/>
</dbReference>
<evidence type="ECO:0000256" key="5">
    <source>
        <dbReference type="ARBA" id="ARBA00023002"/>
    </source>
</evidence>
<evidence type="ECO:0000256" key="3">
    <source>
        <dbReference type="ARBA" id="ARBA00022643"/>
    </source>
</evidence>
<dbReference type="PANTHER" id="PTHR43303">
    <property type="entry name" value="NADPH DEHYDROGENASE C23G7.10C-RELATED"/>
    <property type="match status" value="1"/>
</dbReference>
<dbReference type="InterPro" id="IPR001155">
    <property type="entry name" value="OxRdtase_FMN_N"/>
</dbReference>
<evidence type="ECO:0000259" key="6">
    <source>
        <dbReference type="Pfam" id="PF00724"/>
    </source>
</evidence>
<protein>
    <submittedName>
        <fullName evidence="7">2,4-dienoyl-CoA reductase</fullName>
    </submittedName>
</protein>
<dbReference type="InterPro" id="IPR044152">
    <property type="entry name" value="YqjM-like"/>
</dbReference>
<dbReference type="AlphaFoldDB" id="A0A1M5YLR7"/>
<dbReference type="Pfam" id="PF00724">
    <property type="entry name" value="Oxidored_FMN"/>
    <property type="match status" value="2"/>
</dbReference>
<proteinExistence type="predicted"/>
<accession>A0A1M5YLR7</accession>
<dbReference type="RefSeq" id="WP_073079746.1">
    <property type="nucleotide sequence ID" value="NZ_FQXV01000009.1"/>
</dbReference>
<dbReference type="Proteomes" id="UP000183995">
    <property type="component" value="Unassembled WGS sequence"/>
</dbReference>
<organism evidence="7 8">
    <name type="scientific">Sporobacter termitidis DSM 10068</name>
    <dbReference type="NCBI Taxonomy" id="1123282"/>
    <lineage>
        <taxon>Bacteria</taxon>
        <taxon>Bacillati</taxon>
        <taxon>Bacillota</taxon>
        <taxon>Clostridia</taxon>
        <taxon>Eubacteriales</taxon>
        <taxon>Oscillospiraceae</taxon>
        <taxon>Sporobacter</taxon>
    </lineage>
</organism>
<dbReference type="STRING" id="1123282.SAMN02745823_02625"/>
<keyword evidence="2" id="KW-0285">Flavoprotein</keyword>
<gene>
    <name evidence="7" type="ORF">SAMN02745823_02625</name>
</gene>
<dbReference type="Gene3D" id="3.20.20.70">
    <property type="entry name" value="Aldolase class I"/>
    <property type="match status" value="2"/>
</dbReference>
<dbReference type="PANTHER" id="PTHR43303:SF4">
    <property type="entry name" value="NADPH DEHYDROGENASE C23G7.10C-RELATED"/>
    <property type="match status" value="1"/>
</dbReference>
<evidence type="ECO:0000313" key="8">
    <source>
        <dbReference type="Proteomes" id="UP000183995"/>
    </source>
</evidence>
<dbReference type="OrthoDB" id="9772736at2"/>
<sequence>MSKLQDALVIRGNTVKNRIVMEPIFTFSFHGDDGHFYGKQHIEHYEARARGGAGLIILQATQCFGATDGTGQWTDYDKEILKAIAQKCHNYGVSVMMQLACGDSDINALTTGEVLSMQREMVSAAVTAFKLGFDGAEFHFAHGYTLCKFIDAAYNKRTDEFGNSAWNRTRILTGILPELRSKTGDRFMLGVRMGEFLPESRDGFEIAKLFEETGVDLINVSFGMKFPDGDVPEGFICGPMAYSGCRMKQAVDSIPVIAAGGLRTEEQVRFLIEHDYVDLAGIGTAFLADPAFGNAVLGSTPFTKCRGCERCLWFTDHTLCPARKK</sequence>